<evidence type="ECO:0000313" key="4">
    <source>
        <dbReference type="EMBL" id="JAP94913.1"/>
    </source>
</evidence>
<dbReference type="AlphaFoldDB" id="A0A146KDT8"/>
<name>A0A146KDT8_9EUKA</name>
<feature type="domain" description="GOLD" evidence="3">
    <location>
        <begin position="21"/>
        <end position="171"/>
    </location>
</feature>
<accession>A0A146KDT8</accession>
<feature type="transmembrane region" description="Helical" evidence="2">
    <location>
        <begin position="163"/>
        <end position="184"/>
    </location>
</feature>
<dbReference type="Pfam" id="PF01105">
    <property type="entry name" value="EMP24_GP25L"/>
    <property type="match status" value="1"/>
</dbReference>
<keyword evidence="2" id="KW-1133">Transmembrane helix</keyword>
<comment type="similarity">
    <text evidence="1">Belongs to the EMP24/GP25L family.</text>
</comment>
<feature type="non-terminal residue" evidence="4">
    <location>
        <position position="189"/>
    </location>
</feature>
<dbReference type="GO" id="GO:0016020">
    <property type="term" value="C:membrane"/>
    <property type="evidence" value="ECO:0007669"/>
    <property type="project" value="UniProtKB-SubCell"/>
</dbReference>
<dbReference type="EMBL" id="GDID01001693">
    <property type="protein sequence ID" value="JAP94913.1"/>
    <property type="molecule type" value="Transcribed_RNA"/>
</dbReference>
<reference evidence="4" key="1">
    <citation type="submission" date="2015-07" db="EMBL/GenBank/DDBJ databases">
        <title>Adaptation to a free-living lifestyle via gene acquisitions in the diplomonad Trepomonas sp. PC1.</title>
        <authorList>
            <person name="Xu F."/>
            <person name="Jerlstrom-Hultqvist J."/>
            <person name="Kolisko M."/>
            <person name="Simpson A.G.B."/>
            <person name="Roger A.J."/>
            <person name="Svard S.G."/>
            <person name="Andersson J.O."/>
        </authorList>
    </citation>
    <scope>NUCLEOTIDE SEQUENCE</scope>
    <source>
        <strain evidence="4">PC1</strain>
    </source>
</reference>
<proteinExistence type="inferred from homology"/>
<evidence type="ECO:0000256" key="2">
    <source>
        <dbReference type="SAM" id="Phobius"/>
    </source>
</evidence>
<dbReference type="InterPro" id="IPR009038">
    <property type="entry name" value="GOLD_dom"/>
</dbReference>
<organism evidence="4">
    <name type="scientific">Trepomonas sp. PC1</name>
    <dbReference type="NCBI Taxonomy" id="1076344"/>
    <lineage>
        <taxon>Eukaryota</taxon>
        <taxon>Metamonada</taxon>
        <taxon>Diplomonadida</taxon>
        <taxon>Hexamitidae</taxon>
        <taxon>Hexamitinae</taxon>
        <taxon>Trepomonas</taxon>
    </lineage>
</organism>
<gene>
    <name evidence="4" type="ORF">TPC1_12257</name>
</gene>
<protein>
    <submittedName>
        <fullName evidence="4">Emp24/gp25L/p24 family/GOLD domain-containing protein</fullName>
    </submittedName>
</protein>
<comment type="subcellular location">
    <subcellularLocation>
        <location evidence="1">Membrane</location>
        <topology evidence="1">Single-pass type I membrane protein</topology>
    </subcellularLocation>
</comment>
<keyword evidence="2" id="KW-0472">Membrane</keyword>
<sequence length="189" mass="21666">MNIFIQVFSFKLTLDFPINNMECFSSMVFGASDILGSYSIEYPLQDVDNVIFSFNAMSKKNFDLYKSDKSSGSFFIRATKSGVYDLCFSMVSMDNFGNETLPFGKLTLEVLVEKVSEYKPSDALQKAIFDVEQQVVKCSKQYKRTKWDEKEVLDKARTSMRRMLIVFVVEVSFLVLAVGFQTGYVTRLH</sequence>
<dbReference type="PROSITE" id="PS50866">
    <property type="entry name" value="GOLD"/>
    <property type="match status" value="1"/>
</dbReference>
<evidence type="ECO:0000259" key="3">
    <source>
        <dbReference type="PROSITE" id="PS50866"/>
    </source>
</evidence>
<keyword evidence="1 2" id="KW-0812">Transmembrane</keyword>
<evidence type="ECO:0000256" key="1">
    <source>
        <dbReference type="RuleBase" id="RU003827"/>
    </source>
</evidence>